<reference evidence="2" key="1">
    <citation type="journal article" date="2019" name="Int. J. Syst. Evol. Microbiol.">
        <title>The Global Catalogue of Microorganisms (GCM) 10K type strain sequencing project: providing services to taxonomists for standard genome sequencing and annotation.</title>
        <authorList>
            <consortium name="The Broad Institute Genomics Platform"/>
            <consortium name="The Broad Institute Genome Sequencing Center for Infectious Disease"/>
            <person name="Wu L."/>
            <person name="Ma J."/>
        </authorList>
    </citation>
    <scope>NUCLEOTIDE SEQUENCE [LARGE SCALE GENOMIC DNA]</scope>
    <source>
        <strain evidence="2">CGMCC 1.15439</strain>
    </source>
</reference>
<organism evidence="1 2">
    <name type="scientific">Dyella nitratireducens</name>
    <dbReference type="NCBI Taxonomy" id="1849580"/>
    <lineage>
        <taxon>Bacteria</taxon>
        <taxon>Pseudomonadati</taxon>
        <taxon>Pseudomonadota</taxon>
        <taxon>Gammaproteobacteria</taxon>
        <taxon>Lysobacterales</taxon>
        <taxon>Rhodanobacteraceae</taxon>
        <taxon>Dyella</taxon>
    </lineage>
</organism>
<dbReference type="Proteomes" id="UP000620046">
    <property type="component" value="Unassembled WGS sequence"/>
</dbReference>
<gene>
    <name evidence="1" type="ORF">GCM10010981_41920</name>
</gene>
<protein>
    <recommendedName>
        <fullName evidence="3">SpoVT-AbrB domain-containing protein</fullName>
    </recommendedName>
</protein>
<sequence length="82" mass="9059">MTLMRAMQYVRVRERTSIKAGSISVSKAGRQLGGIEQGESVALLAKRGDYALPIKSCFPIFVPASRKMAYAVVQWKNRLGIT</sequence>
<keyword evidence="2" id="KW-1185">Reference proteome</keyword>
<evidence type="ECO:0008006" key="3">
    <source>
        <dbReference type="Google" id="ProtNLM"/>
    </source>
</evidence>
<proteinExistence type="predicted"/>
<accession>A0ABQ1GQS7</accession>
<evidence type="ECO:0000313" key="1">
    <source>
        <dbReference type="EMBL" id="GGA48324.1"/>
    </source>
</evidence>
<evidence type="ECO:0000313" key="2">
    <source>
        <dbReference type="Proteomes" id="UP000620046"/>
    </source>
</evidence>
<comment type="caution">
    <text evidence="1">The sequence shown here is derived from an EMBL/GenBank/DDBJ whole genome shotgun (WGS) entry which is preliminary data.</text>
</comment>
<name>A0ABQ1GQS7_9GAMM</name>
<dbReference type="EMBL" id="BMJA01000005">
    <property type="protein sequence ID" value="GGA48324.1"/>
    <property type="molecule type" value="Genomic_DNA"/>
</dbReference>